<dbReference type="KEGG" id="mnt:21403370"/>
<feature type="compositionally biased region" description="Basic and acidic residues" evidence="10">
    <location>
        <begin position="272"/>
        <end position="283"/>
    </location>
</feature>
<feature type="domain" description="B box-type" evidence="11">
    <location>
        <begin position="48"/>
        <end position="94"/>
    </location>
</feature>
<dbReference type="SMART" id="SM00336">
    <property type="entry name" value="BBOX"/>
    <property type="match status" value="2"/>
</dbReference>
<gene>
    <name evidence="13" type="ORF">L484_020475</name>
</gene>
<evidence type="ECO:0000256" key="6">
    <source>
        <dbReference type="ARBA" id="ARBA00022833"/>
    </source>
</evidence>
<evidence type="ECO:0000256" key="2">
    <source>
        <dbReference type="ARBA" id="ARBA00010024"/>
    </source>
</evidence>
<keyword evidence="6" id="KW-0862">Zinc</keyword>
<dbReference type="Pfam" id="PF00643">
    <property type="entry name" value="zf-B_box"/>
    <property type="match status" value="2"/>
</dbReference>
<feature type="domain" description="B box-type" evidence="11">
    <location>
        <begin position="5"/>
        <end position="52"/>
    </location>
</feature>
<keyword evidence="7 9" id="KW-0539">Nucleus</keyword>
<feature type="compositionally biased region" description="Polar residues" evidence="10">
    <location>
        <begin position="262"/>
        <end position="271"/>
    </location>
</feature>
<proteinExistence type="inferred from homology"/>
<evidence type="ECO:0000259" key="11">
    <source>
        <dbReference type="PROSITE" id="PS50119"/>
    </source>
</evidence>
<comment type="similarity">
    <text evidence="2">Belongs to the CONSTANS family.</text>
</comment>
<dbReference type="AlphaFoldDB" id="W9SZQ5"/>
<evidence type="ECO:0000256" key="10">
    <source>
        <dbReference type="SAM" id="MobiDB-lite"/>
    </source>
</evidence>
<evidence type="ECO:0000256" key="5">
    <source>
        <dbReference type="ARBA" id="ARBA00022771"/>
    </source>
</evidence>
<evidence type="ECO:0000313" key="13">
    <source>
        <dbReference type="EMBL" id="EXC34703.1"/>
    </source>
</evidence>
<evidence type="ECO:0000256" key="8">
    <source>
        <dbReference type="PROSITE-ProRule" id="PRU00024"/>
    </source>
</evidence>
<dbReference type="PANTHER" id="PTHR31717:SF58">
    <property type="entry name" value="ZINC FINGER PROTEIN CONSTANS-LIKE 13"/>
    <property type="match status" value="1"/>
</dbReference>
<keyword evidence="5 8" id="KW-0863">Zinc-finger</keyword>
<evidence type="ECO:0000256" key="3">
    <source>
        <dbReference type="ARBA" id="ARBA00022723"/>
    </source>
</evidence>
<accession>W9SZQ5</accession>
<keyword evidence="14" id="KW-1185">Reference proteome</keyword>
<feature type="domain" description="CCT" evidence="12">
    <location>
        <begin position="321"/>
        <end position="363"/>
    </location>
</feature>
<evidence type="ECO:0000256" key="4">
    <source>
        <dbReference type="ARBA" id="ARBA00022737"/>
    </source>
</evidence>
<dbReference type="InterPro" id="IPR010402">
    <property type="entry name" value="CCT_domain"/>
</dbReference>
<dbReference type="OrthoDB" id="153872at2759"/>
<dbReference type="PROSITE" id="PS51017">
    <property type="entry name" value="CCT"/>
    <property type="match status" value="1"/>
</dbReference>
<dbReference type="Proteomes" id="UP000030645">
    <property type="component" value="Unassembled WGS sequence"/>
</dbReference>
<dbReference type="PANTHER" id="PTHR31717">
    <property type="entry name" value="ZINC FINGER PROTEIN CONSTANS-LIKE 10"/>
    <property type="match status" value="1"/>
</dbReference>
<dbReference type="eggNOG" id="ENOG502QVV7">
    <property type="taxonomic scope" value="Eukaryota"/>
</dbReference>
<keyword evidence="4" id="KW-0677">Repeat</keyword>
<dbReference type="GO" id="GO:0008270">
    <property type="term" value="F:zinc ion binding"/>
    <property type="evidence" value="ECO:0007669"/>
    <property type="project" value="UniProtKB-KW"/>
</dbReference>
<dbReference type="InterPro" id="IPR000315">
    <property type="entry name" value="Znf_B-box"/>
</dbReference>
<sequence length="365" mass="41199">MTTSSQRRLCDYCDDTTAVLYCRADSAKLCFSCDREVHGTNQLFAKHARSQLCDACDDAPASIFCTAESSVLCQNCDWERHNDTVSVVHHRRPLEGFNGCPSVTELLAILGFEDVDKKGLFWAEENGFFDRSSDLLMWDVPSVVGLDDLIVSDSSRSFQAMGIPPLPKNRNAVCGQHKEEILSQLRELAKKEPDSSNYENVDLESLLGFEAIVPDPVQPGKMCVGSHCEAEEEPNTFSAFEARTCQWCINCSSENVHQDVVPQTSSTSRLQESCRDSEKHSDMMGDSVSHANDAHNQHPVDSNALPDFPKTFPCELTSQERETAISRYKEKRKTRRYEKRIRYESRKVRAESRTRIKGRFAKIGH</sequence>
<feature type="region of interest" description="Disordered" evidence="10">
    <location>
        <begin position="262"/>
        <end position="285"/>
    </location>
</feature>
<organism evidence="13 14">
    <name type="scientific">Morus notabilis</name>
    <dbReference type="NCBI Taxonomy" id="981085"/>
    <lineage>
        <taxon>Eukaryota</taxon>
        <taxon>Viridiplantae</taxon>
        <taxon>Streptophyta</taxon>
        <taxon>Embryophyta</taxon>
        <taxon>Tracheophyta</taxon>
        <taxon>Spermatophyta</taxon>
        <taxon>Magnoliopsida</taxon>
        <taxon>eudicotyledons</taxon>
        <taxon>Gunneridae</taxon>
        <taxon>Pentapetalae</taxon>
        <taxon>rosids</taxon>
        <taxon>fabids</taxon>
        <taxon>Rosales</taxon>
        <taxon>Moraceae</taxon>
        <taxon>Moreae</taxon>
        <taxon>Morus</taxon>
    </lineage>
</organism>
<dbReference type="GO" id="GO:0005634">
    <property type="term" value="C:nucleus"/>
    <property type="evidence" value="ECO:0007669"/>
    <property type="project" value="UniProtKB-SubCell"/>
</dbReference>
<comment type="subcellular location">
    <subcellularLocation>
        <location evidence="1 9">Nucleus</location>
    </subcellularLocation>
</comment>
<evidence type="ECO:0000256" key="7">
    <source>
        <dbReference type="ARBA" id="ARBA00023242"/>
    </source>
</evidence>
<evidence type="ECO:0000313" key="14">
    <source>
        <dbReference type="Proteomes" id="UP000030645"/>
    </source>
</evidence>
<protein>
    <submittedName>
        <fullName evidence="13">Zinc finger protein CONSTANS-LIKE 13</fullName>
    </submittedName>
</protein>
<evidence type="ECO:0000256" key="1">
    <source>
        <dbReference type="ARBA" id="ARBA00004123"/>
    </source>
</evidence>
<keyword evidence="3" id="KW-0479">Metal-binding</keyword>
<dbReference type="Pfam" id="PF06203">
    <property type="entry name" value="CCT"/>
    <property type="match status" value="1"/>
</dbReference>
<name>W9SZQ5_9ROSA</name>
<dbReference type="InterPro" id="IPR049808">
    <property type="entry name" value="CONSTANS-like_Bbox1"/>
</dbReference>
<dbReference type="EMBL" id="KE346351">
    <property type="protein sequence ID" value="EXC34703.1"/>
    <property type="molecule type" value="Genomic_DNA"/>
</dbReference>
<evidence type="ECO:0000259" key="12">
    <source>
        <dbReference type="PROSITE" id="PS51017"/>
    </source>
</evidence>
<dbReference type="PROSITE" id="PS50119">
    <property type="entry name" value="ZF_BBOX"/>
    <property type="match status" value="2"/>
</dbReference>
<reference evidence="14" key="1">
    <citation type="submission" date="2013-01" db="EMBL/GenBank/DDBJ databases">
        <title>Draft Genome Sequence of a Mulberry Tree, Morus notabilis C.K. Schneid.</title>
        <authorList>
            <person name="He N."/>
            <person name="Zhao S."/>
        </authorList>
    </citation>
    <scope>NUCLEOTIDE SEQUENCE</scope>
</reference>
<dbReference type="GO" id="GO:0006355">
    <property type="term" value="P:regulation of DNA-templated transcription"/>
    <property type="evidence" value="ECO:0007669"/>
    <property type="project" value="UniProtKB-ARBA"/>
</dbReference>
<evidence type="ECO:0000256" key="9">
    <source>
        <dbReference type="PROSITE-ProRule" id="PRU00357"/>
    </source>
</evidence>
<dbReference type="CDD" id="cd19821">
    <property type="entry name" value="Bbox1_BBX-like"/>
    <property type="match status" value="2"/>
</dbReference>